<organism evidence="1 2">
    <name type="scientific">Diatraea saccharalis</name>
    <name type="common">sugarcane borer</name>
    <dbReference type="NCBI Taxonomy" id="40085"/>
    <lineage>
        <taxon>Eukaryota</taxon>
        <taxon>Metazoa</taxon>
        <taxon>Ecdysozoa</taxon>
        <taxon>Arthropoda</taxon>
        <taxon>Hexapoda</taxon>
        <taxon>Insecta</taxon>
        <taxon>Pterygota</taxon>
        <taxon>Neoptera</taxon>
        <taxon>Endopterygota</taxon>
        <taxon>Lepidoptera</taxon>
        <taxon>Glossata</taxon>
        <taxon>Ditrysia</taxon>
        <taxon>Pyraloidea</taxon>
        <taxon>Crambidae</taxon>
        <taxon>Crambinae</taxon>
        <taxon>Diatraea</taxon>
    </lineage>
</organism>
<reference evidence="1" key="1">
    <citation type="submission" date="2021-12" db="EMBL/GenBank/DDBJ databases">
        <authorList>
            <person name="King R."/>
        </authorList>
    </citation>
    <scope>NUCLEOTIDE SEQUENCE</scope>
</reference>
<gene>
    <name evidence="1" type="ORF">DIATSA_LOCUS574</name>
</gene>
<evidence type="ECO:0000313" key="1">
    <source>
        <dbReference type="EMBL" id="CAG9782302.1"/>
    </source>
</evidence>
<dbReference type="AlphaFoldDB" id="A0A9N9N432"/>
<name>A0A9N9N432_9NEOP</name>
<dbReference type="Proteomes" id="UP001153714">
    <property type="component" value="Chromosome 1"/>
</dbReference>
<accession>A0A9N9N432</accession>
<keyword evidence="2" id="KW-1185">Reference proteome</keyword>
<proteinExistence type="predicted"/>
<evidence type="ECO:0000313" key="2">
    <source>
        <dbReference type="Proteomes" id="UP001153714"/>
    </source>
</evidence>
<dbReference type="EMBL" id="OU893332">
    <property type="protein sequence ID" value="CAG9782302.1"/>
    <property type="molecule type" value="Genomic_DNA"/>
</dbReference>
<dbReference type="OrthoDB" id="411871at2759"/>
<sequence length="192" mass="22630">MPQYSTPNLAVLKITLGVKNFLVVSVYVEPVMSMSMKYMRDLKIWEEHIKSGGTRKDKYNIIDSWTYDRFVNREIVTSKSPRKTCNNGHLLLPVNFHSWNSKPPSHGSSTLNEDIRFVREKLQSMCQKKRQLRKRKSLLRQINFDSKPDFSFLNTISILLSTLIKQVANTSQRITEPWTTKDRKQYLYKERI</sequence>
<protein>
    <submittedName>
        <fullName evidence="1">Uncharacterized protein</fullName>
    </submittedName>
</protein>
<reference evidence="1" key="2">
    <citation type="submission" date="2022-10" db="EMBL/GenBank/DDBJ databases">
        <authorList>
            <consortium name="ENA_rothamsted_submissions"/>
            <consortium name="culmorum"/>
            <person name="King R."/>
        </authorList>
    </citation>
    <scope>NUCLEOTIDE SEQUENCE</scope>
</reference>